<evidence type="ECO:0000256" key="3">
    <source>
        <dbReference type="ARBA" id="ARBA00023284"/>
    </source>
</evidence>
<evidence type="ECO:0000259" key="4">
    <source>
        <dbReference type="PROSITE" id="PS51352"/>
    </source>
</evidence>
<evidence type="ECO:0000313" key="5">
    <source>
        <dbReference type="EMBL" id="TDK27785.1"/>
    </source>
</evidence>
<dbReference type="InterPro" id="IPR000866">
    <property type="entry name" value="AhpC/TSA"/>
</dbReference>
<dbReference type="InterPro" id="IPR036249">
    <property type="entry name" value="Thioredoxin-like_sf"/>
</dbReference>
<dbReference type="InterPro" id="IPR050455">
    <property type="entry name" value="Tpx_Peroxidase_subfamily"/>
</dbReference>
<keyword evidence="1" id="KW-0560">Oxidoreductase</keyword>
<dbReference type="SUPFAM" id="SSF52833">
    <property type="entry name" value="Thioredoxin-like"/>
    <property type="match status" value="1"/>
</dbReference>
<comment type="caution">
    <text evidence="5">The sequence shown here is derived from an EMBL/GenBank/DDBJ whole genome shotgun (WGS) entry which is preliminary data.</text>
</comment>
<dbReference type="GO" id="GO:0004601">
    <property type="term" value="F:peroxidase activity"/>
    <property type="evidence" value="ECO:0007669"/>
    <property type="project" value="UniProtKB-KW"/>
</dbReference>
<gene>
    <name evidence="5" type="ORF">E2F48_01230</name>
</gene>
<dbReference type="Proteomes" id="UP000295411">
    <property type="component" value="Unassembled WGS sequence"/>
</dbReference>
<keyword evidence="2" id="KW-0049">Antioxidant</keyword>
<keyword evidence="3" id="KW-0676">Redox-active center</keyword>
<dbReference type="Pfam" id="PF00578">
    <property type="entry name" value="AhpC-TSA"/>
    <property type="match status" value="1"/>
</dbReference>
<keyword evidence="1" id="KW-0575">Peroxidase</keyword>
<feature type="domain" description="Thioredoxin" evidence="4">
    <location>
        <begin position="5"/>
        <end position="157"/>
    </location>
</feature>
<dbReference type="InterPro" id="IPR013766">
    <property type="entry name" value="Thioredoxin_domain"/>
</dbReference>
<dbReference type="Gene3D" id="3.40.30.10">
    <property type="entry name" value="Glutaredoxin"/>
    <property type="match status" value="1"/>
</dbReference>
<dbReference type="PANTHER" id="PTHR43110:SF1">
    <property type="entry name" value="THIOL PEROXIDASE"/>
    <property type="match status" value="1"/>
</dbReference>
<protein>
    <submittedName>
        <fullName evidence="5">Redoxin domain-containing protein</fullName>
    </submittedName>
</protein>
<name>A0A4R5U2D6_9MICC</name>
<dbReference type="RefSeq" id="WP_133402206.1">
    <property type="nucleotide sequence ID" value="NZ_SMTK01000001.1"/>
</dbReference>
<keyword evidence="6" id="KW-1185">Reference proteome</keyword>
<evidence type="ECO:0000256" key="1">
    <source>
        <dbReference type="ARBA" id="ARBA00022559"/>
    </source>
</evidence>
<dbReference type="EMBL" id="SMTK01000001">
    <property type="protein sequence ID" value="TDK27785.1"/>
    <property type="molecule type" value="Genomic_DNA"/>
</dbReference>
<organism evidence="5 6">
    <name type="scientific">Arthrobacter crusticola</name>
    <dbReference type="NCBI Taxonomy" id="2547960"/>
    <lineage>
        <taxon>Bacteria</taxon>
        <taxon>Bacillati</taxon>
        <taxon>Actinomycetota</taxon>
        <taxon>Actinomycetes</taxon>
        <taxon>Micrococcales</taxon>
        <taxon>Micrococcaceae</taxon>
        <taxon>Arthrobacter</taxon>
    </lineage>
</organism>
<dbReference type="AlphaFoldDB" id="A0A4R5U2D6"/>
<dbReference type="OrthoDB" id="9812811at2"/>
<evidence type="ECO:0000313" key="6">
    <source>
        <dbReference type="Proteomes" id="UP000295411"/>
    </source>
</evidence>
<proteinExistence type="predicted"/>
<reference evidence="5 6" key="1">
    <citation type="submission" date="2019-03" db="EMBL/GenBank/DDBJ databases">
        <title>Arthrobacter sp. nov., an bacterium isolated from biocrust in Mu Us Desert.</title>
        <authorList>
            <person name="Lixiong L."/>
        </authorList>
    </citation>
    <scope>NUCLEOTIDE SEQUENCE [LARGE SCALE GENOMIC DNA]</scope>
    <source>
        <strain evidence="5 6">SLN-3</strain>
    </source>
</reference>
<dbReference type="PROSITE" id="PS51352">
    <property type="entry name" value="THIOREDOXIN_2"/>
    <property type="match status" value="1"/>
</dbReference>
<evidence type="ECO:0000256" key="2">
    <source>
        <dbReference type="ARBA" id="ARBA00022862"/>
    </source>
</evidence>
<dbReference type="PANTHER" id="PTHR43110">
    <property type="entry name" value="THIOL PEROXIDASE"/>
    <property type="match status" value="1"/>
</dbReference>
<accession>A0A4R5U2D6</accession>
<sequence length="157" mass="16442">MTRLPVPGEPAPDAELVNQHGETVRLSALRGAPAALVFFPSAFSRICTRELADLEASRGLFSAQDVRLLGISTDSKYTLRAYAEAEGLSFDLLSDFWPHGAAAQAFGVFDGRAGHAGRFTFFLDSHGVVSSVVSSGPGEPRSAADYASAVALLDGAA</sequence>